<accession>A0A0D5C4P5</accession>
<proteinExistence type="predicted"/>
<reference evidence="2" key="1">
    <citation type="submission" date="2015-03" db="EMBL/GenBank/DDBJ databases">
        <title>Characterization of two novel Thaumarchaeota isolated from the Northern Adriatic Sea.</title>
        <authorList>
            <person name="Bayer B."/>
            <person name="Vojvoda J."/>
            <person name="Offre P."/>
            <person name="Srivastava A."/>
            <person name="Elisabeth N."/>
            <person name="Garcia J.A.L."/>
            <person name="Schleper C."/>
            <person name="Herndl G.J."/>
        </authorList>
    </citation>
    <scope>NUCLEOTIDE SEQUENCE [LARGE SCALE GENOMIC DNA]</scope>
    <source>
        <strain evidence="2">NF5</strain>
    </source>
</reference>
<dbReference type="EMBL" id="CP011070">
    <property type="protein sequence ID" value="AJW71528.1"/>
    <property type="molecule type" value="Genomic_DNA"/>
</dbReference>
<dbReference type="HOGENOM" id="CLU_623494_0_0_2"/>
<evidence type="ECO:0000313" key="2">
    <source>
        <dbReference type="Proteomes" id="UP000032408"/>
    </source>
</evidence>
<dbReference type="RefSeq" id="WP_052661923.1">
    <property type="nucleotide sequence ID" value="NZ_CP011070.1"/>
</dbReference>
<evidence type="ECO:0000313" key="1">
    <source>
        <dbReference type="EMBL" id="AJW71528.1"/>
    </source>
</evidence>
<reference evidence="1 2" key="2">
    <citation type="journal article" date="2016" name="ISME J.">
        <title>Physiological and genomic characterization of two novel marine thaumarchaeal strains indicates niche differentiation.</title>
        <authorList>
            <person name="Bayer B."/>
            <person name="Vojvoda J."/>
            <person name="Offre P."/>
            <person name="Alves R.J."/>
            <person name="Elisabeth N.H."/>
            <person name="Garcia J.A."/>
            <person name="Volland J.M."/>
            <person name="Srivastava A."/>
            <person name="Schleper C."/>
            <person name="Herndl G.J."/>
        </authorList>
    </citation>
    <scope>NUCLEOTIDE SEQUENCE [LARGE SCALE GENOMIC DNA]</scope>
    <source>
        <strain evidence="1 2">NF5</strain>
    </source>
</reference>
<dbReference type="KEGG" id="nin:NADRNF5_1850"/>
<dbReference type="Proteomes" id="UP000032408">
    <property type="component" value="Chromosome"/>
</dbReference>
<protein>
    <submittedName>
        <fullName evidence="1">Uncharacterized protein</fullName>
    </submittedName>
</protein>
<gene>
    <name evidence="1" type="ORF">NADRNF5_1850</name>
</gene>
<name>A0A0D5C4P5_9ARCH</name>
<dbReference type="SUPFAM" id="SSF109604">
    <property type="entry name" value="HD-domain/PDEase-like"/>
    <property type="match status" value="1"/>
</dbReference>
<sequence>MSSSTIPTLTELQDVIVDMLKDEHLEDTCYIEILNYSLEKFHKQNLNENYYGYHNLSHELVVTHNTLLASRGVEFNNHIDQFDFKHLFAAALFHDYDPEKEQDKPHEVTAANFVTSDHKLLKLFNEAGIDAHLVATLILRTAYPWNLREPELKPLISAHFSKSTYSTDLKKQEHFHNLGWFMSVADRIGSYALGNFLDAMELAKKNSHSLGWDPAFLIRRSIIFFETLLNEEHEMTDKVMRSLPKTMRKIFMDNVLGFFKLREKELEVKAAISYEQIQLIPVLEYDKNNSKLGDILFDIYDELPDPLQFKKTTFFESVNESDTILVTLRLGTPTGEIVGFAKGGALEGYSLPSKICDENFGKKNTVFLEPLAIKAGYWGHGGGSTMRKLFRKTAKEKNYVYLTSLQLREVIQNRINREDEIEFVQQINPEKLDYYRVTL</sequence>
<dbReference type="STRING" id="1580092.NADRNF5_1850"/>
<dbReference type="AlphaFoldDB" id="A0A0D5C4P5"/>
<dbReference type="OrthoDB" id="3072at2157"/>
<dbReference type="GeneID" id="24821017"/>
<dbReference type="Gene3D" id="1.10.3210.10">
    <property type="entry name" value="Hypothetical protein af1432"/>
    <property type="match status" value="1"/>
</dbReference>
<keyword evidence="2" id="KW-1185">Reference proteome</keyword>
<organism evidence="1 2">
    <name type="scientific">Nitrosopumilus adriaticus</name>
    <dbReference type="NCBI Taxonomy" id="1580092"/>
    <lineage>
        <taxon>Archaea</taxon>
        <taxon>Nitrososphaerota</taxon>
        <taxon>Nitrososphaeria</taxon>
        <taxon>Nitrosopumilales</taxon>
        <taxon>Nitrosopumilaceae</taxon>
        <taxon>Nitrosopumilus</taxon>
    </lineage>
</organism>